<gene>
    <name evidence="1" type="ORF">AOXY_G867</name>
</gene>
<proteinExistence type="predicted"/>
<protein>
    <submittedName>
        <fullName evidence="1">Uncharacterized protein</fullName>
    </submittedName>
</protein>
<keyword evidence="2" id="KW-1185">Reference proteome</keyword>
<dbReference type="EMBL" id="JAGXEW010000001">
    <property type="protein sequence ID" value="KAK1176064.1"/>
    <property type="molecule type" value="Genomic_DNA"/>
</dbReference>
<reference evidence="1" key="1">
    <citation type="submission" date="2022-02" db="EMBL/GenBank/DDBJ databases">
        <title>Atlantic sturgeon de novo genome assembly.</title>
        <authorList>
            <person name="Stock M."/>
            <person name="Klopp C."/>
            <person name="Guiguen Y."/>
            <person name="Cabau C."/>
            <person name="Parinello H."/>
            <person name="Santidrian Yebra-Pimentel E."/>
            <person name="Kuhl H."/>
            <person name="Dirks R.P."/>
            <person name="Guessner J."/>
            <person name="Wuertz S."/>
            <person name="Du K."/>
            <person name="Schartl M."/>
        </authorList>
    </citation>
    <scope>NUCLEOTIDE SEQUENCE</scope>
    <source>
        <strain evidence="1">STURGEONOMICS-FGT-2020</strain>
        <tissue evidence="1">Whole blood</tissue>
    </source>
</reference>
<comment type="caution">
    <text evidence="1">The sequence shown here is derived from an EMBL/GenBank/DDBJ whole genome shotgun (WGS) entry which is preliminary data.</text>
</comment>
<dbReference type="Proteomes" id="UP001230051">
    <property type="component" value="Unassembled WGS sequence"/>
</dbReference>
<feature type="non-terminal residue" evidence="1">
    <location>
        <position position="1"/>
    </location>
</feature>
<evidence type="ECO:0000313" key="1">
    <source>
        <dbReference type="EMBL" id="KAK1176064.1"/>
    </source>
</evidence>
<accession>A0AAD8GL61</accession>
<organism evidence="1 2">
    <name type="scientific">Acipenser oxyrinchus oxyrinchus</name>
    <dbReference type="NCBI Taxonomy" id="40147"/>
    <lineage>
        <taxon>Eukaryota</taxon>
        <taxon>Metazoa</taxon>
        <taxon>Chordata</taxon>
        <taxon>Craniata</taxon>
        <taxon>Vertebrata</taxon>
        <taxon>Euteleostomi</taxon>
        <taxon>Actinopterygii</taxon>
        <taxon>Chondrostei</taxon>
        <taxon>Acipenseriformes</taxon>
        <taxon>Acipenseridae</taxon>
        <taxon>Acipenser</taxon>
    </lineage>
</organism>
<dbReference type="AlphaFoldDB" id="A0AAD8GL61"/>
<sequence>QHQPLMKCTHYRSFPALFRKELKGKGRFSPLKPRSVPKCVRIPFYLLPRSTDRTPKGAELKLIQAGLGKRTISISENIVHAEVQYWSLVVIPPESEGYTGKLLKSASGGGKIVLYIVPLQEEIDTMPLPLNSKEFVKMP</sequence>
<name>A0AAD8GL61_ACIOX</name>
<evidence type="ECO:0000313" key="2">
    <source>
        <dbReference type="Proteomes" id="UP001230051"/>
    </source>
</evidence>